<keyword evidence="2" id="KW-1003">Cell membrane</keyword>
<evidence type="ECO:0000313" key="8">
    <source>
        <dbReference type="EMBL" id="PWJ80381.1"/>
    </source>
</evidence>
<dbReference type="GO" id="GO:0016020">
    <property type="term" value="C:membrane"/>
    <property type="evidence" value="ECO:0007669"/>
    <property type="project" value="InterPro"/>
</dbReference>
<reference evidence="7" key="3">
    <citation type="submission" date="2022-05" db="EMBL/GenBank/DDBJ databases">
        <authorList>
            <person name="Pothier F. J."/>
        </authorList>
    </citation>
    <scope>NUCLEOTIDE SEQUENCE</scope>
    <source>
        <strain evidence="7">DAPP-PG734</strain>
    </source>
</reference>
<keyword evidence="5" id="KW-0564">Palmitate</keyword>
<dbReference type="EMBL" id="QGHE01000005">
    <property type="protein sequence ID" value="PWJ80381.1"/>
    <property type="molecule type" value="Genomic_DNA"/>
</dbReference>
<name>A0A2V1YPZ3_ENTAG</name>
<evidence type="ECO:0000256" key="3">
    <source>
        <dbReference type="ARBA" id="ARBA00022729"/>
    </source>
</evidence>
<keyword evidence="6 9" id="KW-0449">Lipoprotein</keyword>
<evidence type="ECO:0000313" key="9">
    <source>
        <dbReference type="EMBL" id="SUB18798.1"/>
    </source>
</evidence>
<keyword evidence="4" id="KW-0472">Membrane</keyword>
<evidence type="ECO:0000256" key="4">
    <source>
        <dbReference type="ARBA" id="ARBA00023136"/>
    </source>
</evidence>
<dbReference type="Proteomes" id="UP001158961">
    <property type="component" value="Chromosome"/>
</dbReference>
<reference evidence="9 11" key="2">
    <citation type="submission" date="2018-06" db="EMBL/GenBank/DDBJ databases">
        <authorList>
            <consortium name="Pathogen Informatics"/>
            <person name="Doyle S."/>
        </authorList>
    </citation>
    <scope>NUCLEOTIDE SEQUENCE [LARGE SCALE GENOMIC DNA]</scope>
    <source>
        <strain evidence="9 11">NCTC9381</strain>
    </source>
</reference>
<protein>
    <submittedName>
        <fullName evidence="8 9">Entericidin B</fullName>
    </submittedName>
</protein>
<evidence type="ECO:0000256" key="1">
    <source>
        <dbReference type="ARBA" id="ARBA00010296"/>
    </source>
</evidence>
<dbReference type="EMBL" id="OW970315">
    <property type="protein sequence ID" value="CAH6332365.1"/>
    <property type="molecule type" value="Genomic_DNA"/>
</dbReference>
<sequence>MLKALYFTSIKKDIVMLKKSIAAIFSVLVLSSLLTACNTTRGVGEDVEAGGQAIQNSTK</sequence>
<evidence type="ECO:0000256" key="5">
    <source>
        <dbReference type="ARBA" id="ARBA00023139"/>
    </source>
</evidence>
<gene>
    <name evidence="8" type="ORF">C7430_105165</name>
    <name evidence="7" type="ORF">DAPPPG734_18040</name>
    <name evidence="9" type="ORF">NCTC9381_04771</name>
</gene>
<evidence type="ECO:0000256" key="6">
    <source>
        <dbReference type="ARBA" id="ARBA00023288"/>
    </source>
</evidence>
<accession>A0A379AMP4</accession>
<keyword evidence="3" id="KW-0732">Signal</keyword>
<dbReference type="AlphaFoldDB" id="A0A2V1YPZ3"/>
<dbReference type="InterPro" id="IPR012556">
    <property type="entry name" value="Entericidin"/>
</dbReference>
<organism evidence="9 11">
    <name type="scientific">Enterobacter agglomerans</name>
    <name type="common">Erwinia herbicola</name>
    <name type="synonym">Pantoea agglomerans</name>
    <dbReference type="NCBI Taxonomy" id="549"/>
    <lineage>
        <taxon>Bacteria</taxon>
        <taxon>Pseudomonadati</taxon>
        <taxon>Pseudomonadota</taxon>
        <taxon>Gammaproteobacteria</taxon>
        <taxon>Enterobacterales</taxon>
        <taxon>Erwiniaceae</taxon>
        <taxon>Pantoea</taxon>
        <taxon>Pantoea agglomerans group</taxon>
    </lineage>
</organism>
<dbReference type="Pfam" id="PF08085">
    <property type="entry name" value="Entericidin"/>
    <property type="match status" value="1"/>
</dbReference>
<keyword evidence="11" id="KW-1185">Reference proteome</keyword>
<proteinExistence type="inferred from homology"/>
<dbReference type="GO" id="GO:0009636">
    <property type="term" value="P:response to toxic substance"/>
    <property type="evidence" value="ECO:0007669"/>
    <property type="project" value="InterPro"/>
</dbReference>
<dbReference type="Proteomes" id="UP000254640">
    <property type="component" value="Unassembled WGS sequence"/>
</dbReference>
<dbReference type="Proteomes" id="UP000245996">
    <property type="component" value="Unassembled WGS sequence"/>
</dbReference>
<evidence type="ECO:0000313" key="7">
    <source>
        <dbReference type="EMBL" id="CAH6332365.1"/>
    </source>
</evidence>
<evidence type="ECO:0000313" key="10">
    <source>
        <dbReference type="Proteomes" id="UP000245996"/>
    </source>
</evidence>
<comment type="similarity">
    <text evidence="1">Belongs to the EcnA/EcnB lipoprotein family.</text>
</comment>
<reference evidence="8 10" key="1">
    <citation type="submission" date="2018-05" db="EMBL/GenBank/DDBJ databases">
        <title>Genomic Encyclopedia of Type Strains, Phase IV (KMG-V): Genome sequencing to study the core and pangenomes of soil and plant-associated prokaryotes.</title>
        <authorList>
            <person name="Whitman W."/>
        </authorList>
    </citation>
    <scope>NUCLEOTIDE SEQUENCE [LARGE SCALE GENOMIC DNA]</scope>
    <source>
        <strain evidence="8 10">PNG 92-11</strain>
    </source>
</reference>
<accession>A0A2V1YPZ3</accession>
<dbReference type="EMBL" id="UGSO01000001">
    <property type="protein sequence ID" value="SUB18798.1"/>
    <property type="molecule type" value="Genomic_DNA"/>
</dbReference>
<evidence type="ECO:0000313" key="11">
    <source>
        <dbReference type="Proteomes" id="UP000254640"/>
    </source>
</evidence>
<evidence type="ECO:0000256" key="2">
    <source>
        <dbReference type="ARBA" id="ARBA00022475"/>
    </source>
</evidence>